<evidence type="ECO:0000256" key="2">
    <source>
        <dbReference type="SAM" id="SignalP"/>
    </source>
</evidence>
<keyword evidence="4" id="KW-1185">Reference proteome</keyword>
<gene>
    <name evidence="3" type="ORF">SMCB_2360</name>
</gene>
<dbReference type="InterPro" id="IPR005220">
    <property type="entry name" value="CarO-like"/>
</dbReference>
<dbReference type="PANTHER" id="PTHR36571">
    <property type="entry name" value="PROTEIN YGIW"/>
    <property type="match status" value="1"/>
</dbReference>
<dbReference type="STRING" id="1458426.SMCB_2360"/>
<dbReference type="SUPFAM" id="SSF101756">
    <property type="entry name" value="Hypothetical protein YgiW"/>
    <property type="match status" value="1"/>
</dbReference>
<dbReference type="HOGENOM" id="CLU_118907_4_0_4"/>
<reference evidence="3 4" key="1">
    <citation type="journal article" date="2014" name="Nat. Commun.">
        <title>Physiological and genomic features of highly alkaliphilic hydrogen-utilizing Betaproteobacteria from a continental serpentinizing site.</title>
        <authorList>
            <person name="Suzuki S."/>
            <person name="Kuenen J.G."/>
            <person name="Schipper K."/>
            <person name="van der Velde S."/>
            <person name="Ishii S."/>
            <person name="Wu A."/>
            <person name="Sorokin D.Y."/>
            <person name="Tenney A."/>
            <person name="Meng X.Y."/>
            <person name="Morrill P.L."/>
            <person name="Kamagata Y."/>
            <person name="Muyzer G."/>
            <person name="Nealson K.H."/>
        </authorList>
    </citation>
    <scope>NUCLEOTIDE SEQUENCE [LARGE SCALE GENOMIC DNA]</scope>
    <source>
        <strain evidence="3 4">B1</strain>
    </source>
</reference>
<dbReference type="Pfam" id="PF04076">
    <property type="entry name" value="BOF"/>
    <property type="match status" value="1"/>
</dbReference>
<evidence type="ECO:0000256" key="1">
    <source>
        <dbReference type="ARBA" id="ARBA00022729"/>
    </source>
</evidence>
<feature type="signal peptide" evidence="2">
    <location>
        <begin position="1"/>
        <end position="19"/>
    </location>
</feature>
<organism evidence="3 4">
    <name type="scientific">Serpentinimonas maccroryi</name>
    <dbReference type="NCBI Taxonomy" id="1458426"/>
    <lineage>
        <taxon>Bacteria</taxon>
        <taxon>Pseudomonadati</taxon>
        <taxon>Pseudomonadota</taxon>
        <taxon>Betaproteobacteria</taxon>
        <taxon>Burkholderiales</taxon>
        <taxon>Comamonadaceae</taxon>
        <taxon>Serpentinimonas</taxon>
    </lineage>
</organism>
<dbReference type="InterPro" id="IPR036700">
    <property type="entry name" value="BOBF_sf"/>
</dbReference>
<name>A0A060NYF6_9BURK</name>
<dbReference type="EMBL" id="AP014569">
    <property type="protein sequence ID" value="BAO84588.1"/>
    <property type="molecule type" value="Genomic_DNA"/>
</dbReference>
<sequence>MHKILAAALLAAGVSLAQAQFTGPSVSVSASTVLQAQQVRLGSYVTLSGHIVAHQREQYYLFRDASGEMRVEIESALWQGRRVSPETRVQLHGEIDQGLRGRYMWVKSIQIVN</sequence>
<feature type="chain" id="PRO_5001584577" evidence="2">
    <location>
        <begin position="20"/>
        <end position="113"/>
    </location>
</feature>
<dbReference type="AlphaFoldDB" id="A0A060NYF6"/>
<dbReference type="PANTHER" id="PTHR36571:SF1">
    <property type="entry name" value="PROTEIN YGIW"/>
    <property type="match status" value="1"/>
</dbReference>
<dbReference type="Gene3D" id="2.40.50.200">
    <property type="entry name" value="Bacterial OB-fold"/>
    <property type="match status" value="1"/>
</dbReference>
<evidence type="ECO:0000313" key="3">
    <source>
        <dbReference type="EMBL" id="BAO84588.1"/>
    </source>
</evidence>
<protein>
    <submittedName>
        <fullName evidence="3">Uncharacterized conserved protein</fullName>
    </submittedName>
</protein>
<dbReference type="OrthoDB" id="6650354at2"/>
<proteinExistence type="predicted"/>
<dbReference type="RefSeq" id="WP_045537210.1">
    <property type="nucleotide sequence ID" value="NZ_AP014569.1"/>
</dbReference>
<dbReference type="KEGG" id="cbab:SMCB_2360"/>
<dbReference type="Proteomes" id="UP000066014">
    <property type="component" value="Chromosome"/>
</dbReference>
<evidence type="ECO:0000313" key="4">
    <source>
        <dbReference type="Proteomes" id="UP000066014"/>
    </source>
</evidence>
<dbReference type="NCBIfam" id="NF033674">
    <property type="entry name" value="stress_OB_fold"/>
    <property type="match status" value="1"/>
</dbReference>
<accession>A0A060NYF6</accession>
<keyword evidence="1 2" id="KW-0732">Signal</keyword>